<comment type="caution">
    <text evidence="1">The sequence shown here is derived from an EMBL/GenBank/DDBJ whole genome shotgun (WGS) entry which is preliminary data.</text>
</comment>
<proteinExistence type="predicted"/>
<name>A0ABR8RA88_9BACI</name>
<protein>
    <submittedName>
        <fullName evidence="1">Uncharacterized protein</fullName>
    </submittedName>
</protein>
<evidence type="ECO:0000313" key="1">
    <source>
        <dbReference type="EMBL" id="MBD7944717.1"/>
    </source>
</evidence>
<keyword evidence="2" id="KW-1185">Reference proteome</keyword>
<evidence type="ECO:0000313" key="2">
    <source>
        <dbReference type="Proteomes" id="UP000640786"/>
    </source>
</evidence>
<dbReference type="RefSeq" id="WP_191697251.1">
    <property type="nucleotide sequence ID" value="NZ_JACSQO010000005.1"/>
</dbReference>
<dbReference type="EMBL" id="JACSQO010000005">
    <property type="protein sequence ID" value="MBD7944717.1"/>
    <property type="molecule type" value="Genomic_DNA"/>
</dbReference>
<accession>A0ABR8RA88</accession>
<organism evidence="1 2">
    <name type="scientific">Psychrobacillus faecigallinarum</name>
    <dbReference type="NCBI Taxonomy" id="2762235"/>
    <lineage>
        <taxon>Bacteria</taxon>
        <taxon>Bacillati</taxon>
        <taxon>Bacillota</taxon>
        <taxon>Bacilli</taxon>
        <taxon>Bacillales</taxon>
        <taxon>Bacillaceae</taxon>
        <taxon>Psychrobacillus</taxon>
    </lineage>
</organism>
<gene>
    <name evidence="1" type="ORF">H9650_11380</name>
</gene>
<sequence>MLVQNKGNHSYQANGLTLVPGTNKVGEQEFEQFLAHPLMAHLEEAGEFVYEKDKSKPSAKEVIAMIEDAFDIDMLKALREDEDRKTVRDAIDKRIEELSNPEK</sequence>
<dbReference type="Proteomes" id="UP000640786">
    <property type="component" value="Unassembled WGS sequence"/>
</dbReference>
<reference evidence="1 2" key="1">
    <citation type="submission" date="2020-08" db="EMBL/GenBank/DDBJ databases">
        <title>A Genomic Blueprint of the Chicken Gut Microbiome.</title>
        <authorList>
            <person name="Gilroy R."/>
            <person name="Ravi A."/>
            <person name="Getino M."/>
            <person name="Pursley I."/>
            <person name="Horton D.L."/>
            <person name="Alikhan N.-F."/>
            <person name="Baker D."/>
            <person name="Gharbi K."/>
            <person name="Hall N."/>
            <person name="Watson M."/>
            <person name="Adriaenssens E.M."/>
            <person name="Foster-Nyarko E."/>
            <person name="Jarju S."/>
            <person name="Secka A."/>
            <person name="Antonio M."/>
            <person name="Oren A."/>
            <person name="Chaudhuri R."/>
            <person name="La Ragione R.M."/>
            <person name="Hildebrand F."/>
            <person name="Pallen M.J."/>
        </authorList>
    </citation>
    <scope>NUCLEOTIDE SEQUENCE [LARGE SCALE GENOMIC DNA]</scope>
    <source>
        <strain evidence="1 2">Sa2BUA9</strain>
    </source>
</reference>